<protein>
    <recommendedName>
        <fullName evidence="4">Protein ImuA</fullName>
    </recommendedName>
</protein>
<dbReference type="EMBL" id="JACRAF010000023">
    <property type="protein sequence ID" value="MBI4921678.1"/>
    <property type="molecule type" value="Genomic_DNA"/>
</dbReference>
<evidence type="ECO:0008006" key="4">
    <source>
        <dbReference type="Google" id="ProtNLM"/>
    </source>
</evidence>
<comment type="caution">
    <text evidence="2">The sequence shown here is derived from an EMBL/GenBank/DDBJ whole genome shotgun (WGS) entry which is preliminary data.</text>
</comment>
<evidence type="ECO:0000256" key="1">
    <source>
        <dbReference type="SAM" id="MobiDB-lite"/>
    </source>
</evidence>
<gene>
    <name evidence="2" type="ORF">HY834_08000</name>
</gene>
<evidence type="ECO:0000313" key="2">
    <source>
        <dbReference type="EMBL" id="MBI4921678.1"/>
    </source>
</evidence>
<organism evidence="2 3">
    <name type="scientific">Devosia nanyangense</name>
    <dbReference type="NCBI Taxonomy" id="1228055"/>
    <lineage>
        <taxon>Bacteria</taxon>
        <taxon>Pseudomonadati</taxon>
        <taxon>Pseudomonadota</taxon>
        <taxon>Alphaproteobacteria</taxon>
        <taxon>Hyphomicrobiales</taxon>
        <taxon>Devosiaceae</taxon>
        <taxon>Devosia</taxon>
    </lineage>
</organism>
<evidence type="ECO:0000313" key="3">
    <source>
        <dbReference type="Proteomes" id="UP000782610"/>
    </source>
</evidence>
<name>A0A933L2N4_9HYPH</name>
<dbReference type="AlphaFoldDB" id="A0A933L2N4"/>
<sequence>MLGTKIHTLETLRQQIAALETNPLLKDAALVSVPAGLLAPPRGSVHEVFADGPRDGGAALGFAFAQARFMQEQNRQAVLFLQLRADAQELGLPYGLGLGGFGLDAERLVYVRPETIAELLWAIEEAIACRAVAAVVADIAHPHKALDFIASRRLSLRAAASGASVLLVRYGREREASAAKYRWRVSPALSQPPPYDANAPGLPRWQVTLEKGSLGGRRKAAPGGEVFLVDWTENGFERVDADGRTGGARRAAAVSGAPSAALGDRLSEAG</sequence>
<feature type="region of interest" description="Disordered" evidence="1">
    <location>
        <begin position="242"/>
        <end position="270"/>
    </location>
</feature>
<dbReference type="Proteomes" id="UP000782610">
    <property type="component" value="Unassembled WGS sequence"/>
</dbReference>
<accession>A0A933L2N4</accession>
<reference evidence="2" key="1">
    <citation type="submission" date="2020-07" db="EMBL/GenBank/DDBJ databases">
        <title>Huge and variable diversity of episymbiotic CPR bacteria and DPANN archaea in groundwater ecosystems.</title>
        <authorList>
            <person name="He C.Y."/>
            <person name="Keren R."/>
            <person name="Whittaker M."/>
            <person name="Farag I.F."/>
            <person name="Doudna J."/>
            <person name="Cate J.H.D."/>
            <person name="Banfield J.F."/>
        </authorList>
    </citation>
    <scope>NUCLEOTIDE SEQUENCE</scope>
    <source>
        <strain evidence="2">NC_groundwater_1586_Pr3_B-0.1um_66_15</strain>
    </source>
</reference>
<proteinExistence type="predicted"/>
<dbReference type="Gene3D" id="3.40.50.300">
    <property type="entry name" value="P-loop containing nucleotide triphosphate hydrolases"/>
    <property type="match status" value="1"/>
</dbReference>
<feature type="compositionally biased region" description="Low complexity" evidence="1">
    <location>
        <begin position="248"/>
        <end position="261"/>
    </location>
</feature>
<dbReference type="InterPro" id="IPR027417">
    <property type="entry name" value="P-loop_NTPase"/>
</dbReference>
<dbReference type="SUPFAM" id="SSF52540">
    <property type="entry name" value="P-loop containing nucleoside triphosphate hydrolases"/>
    <property type="match status" value="1"/>
</dbReference>